<gene>
    <name evidence="1" type="ORF">OPT61_g6836</name>
</gene>
<comment type="caution">
    <text evidence="1">The sequence shown here is derived from an EMBL/GenBank/DDBJ whole genome shotgun (WGS) entry which is preliminary data.</text>
</comment>
<proteinExistence type="predicted"/>
<sequence length="292" mass="32338">MSHKNSSPWQDKHQNDPRGHDAFDSNAGSRRQQEPGRDTTRVRRELTDQKLCFSPLPSASSLYADPASPNPNPRRSSRPVETYTSLNDIPQSGLNSTPYRNPFHTALAYRYGSQAPTLPPLSLHTAEPLSSPSSILNDQHMAPIEPSPAGSCIPNSDWFGAQAERMWSGAESTGPVEQNDARGTLHLSMPSRPRDKTASKTQRTANQGRREEEVVLAPLPLRRLRRGRSLAPALFPRSLALQAARQAPRPCHRELRRPAPLHRLRGAPQRRARRRPRGPARGVAAARVRASA</sequence>
<accession>A0ACC2I4K4</accession>
<keyword evidence="2" id="KW-1185">Reference proteome</keyword>
<dbReference type="EMBL" id="JAPHNI010000516">
    <property type="protein sequence ID" value="KAJ8110277.1"/>
    <property type="molecule type" value="Genomic_DNA"/>
</dbReference>
<protein>
    <submittedName>
        <fullName evidence="1">Uncharacterized protein</fullName>
    </submittedName>
</protein>
<evidence type="ECO:0000313" key="1">
    <source>
        <dbReference type="EMBL" id="KAJ8110277.1"/>
    </source>
</evidence>
<organism evidence="1 2">
    <name type="scientific">Boeremia exigua</name>
    <dbReference type="NCBI Taxonomy" id="749465"/>
    <lineage>
        <taxon>Eukaryota</taxon>
        <taxon>Fungi</taxon>
        <taxon>Dikarya</taxon>
        <taxon>Ascomycota</taxon>
        <taxon>Pezizomycotina</taxon>
        <taxon>Dothideomycetes</taxon>
        <taxon>Pleosporomycetidae</taxon>
        <taxon>Pleosporales</taxon>
        <taxon>Pleosporineae</taxon>
        <taxon>Didymellaceae</taxon>
        <taxon>Boeremia</taxon>
    </lineage>
</organism>
<name>A0ACC2I4K4_9PLEO</name>
<dbReference type="Proteomes" id="UP001153331">
    <property type="component" value="Unassembled WGS sequence"/>
</dbReference>
<evidence type="ECO:0000313" key="2">
    <source>
        <dbReference type="Proteomes" id="UP001153331"/>
    </source>
</evidence>
<reference evidence="1" key="1">
    <citation type="submission" date="2022-11" db="EMBL/GenBank/DDBJ databases">
        <title>Genome Sequence of Boeremia exigua.</title>
        <authorList>
            <person name="Buettner E."/>
        </authorList>
    </citation>
    <scope>NUCLEOTIDE SEQUENCE</scope>
    <source>
        <strain evidence="1">CU02</strain>
    </source>
</reference>